<dbReference type="GO" id="GO:0005886">
    <property type="term" value="C:plasma membrane"/>
    <property type="evidence" value="ECO:0007669"/>
    <property type="project" value="TreeGrafter"/>
</dbReference>
<feature type="non-terminal residue" evidence="6">
    <location>
        <position position="1"/>
    </location>
</feature>
<keyword evidence="3" id="KW-0677">Repeat</keyword>
<gene>
    <name evidence="6" type="primary">LOC115938475</name>
</gene>
<dbReference type="KEGG" id="lww:115938475"/>
<dbReference type="PROSITE" id="PS51408">
    <property type="entry name" value="TRANSFERRIN_LIKE_4"/>
    <property type="match status" value="1"/>
</dbReference>
<dbReference type="InterPro" id="IPR001156">
    <property type="entry name" value="Transferrin-like_dom"/>
</dbReference>
<evidence type="ECO:0000259" key="4">
    <source>
        <dbReference type="PROSITE" id="PS51408"/>
    </source>
</evidence>
<dbReference type="GeneID" id="115938475"/>
<comment type="subcellular location">
    <subcellularLocation>
        <location evidence="1">Secreted</location>
    </subcellularLocation>
</comment>
<dbReference type="PANTHER" id="PTHR11485:SF55">
    <property type="entry name" value="LACTOTRANSFERRIN"/>
    <property type="match status" value="1"/>
</dbReference>
<dbReference type="GO" id="GO:0055037">
    <property type="term" value="C:recycling endosome"/>
    <property type="evidence" value="ECO:0007669"/>
    <property type="project" value="TreeGrafter"/>
</dbReference>
<dbReference type="GO" id="GO:0005615">
    <property type="term" value="C:extracellular space"/>
    <property type="evidence" value="ECO:0007669"/>
    <property type="project" value="TreeGrafter"/>
</dbReference>
<feature type="domain" description="Transferrin-like" evidence="4">
    <location>
        <begin position="1"/>
        <end position="185"/>
    </location>
</feature>
<dbReference type="Proteomes" id="UP000245341">
    <property type="component" value="Unplaced"/>
</dbReference>
<sequence>WCAVGTDERRKCEQWRRASGGNVSCESAPSGEDCIALVQKGKADALSLDGGLIYVAGKCGLVPVLAESQKSQNPNKAGCVDRPVEGYLAVAVVRRSDAGLTWNSLRGRKSCHTAVGRTAGWNIPMGLLFNQTGSCKFDEFFSQSCAPGSDPKSNLCALCIGDEKGENKCVPNNSERYFGYTGAFR</sequence>
<name>A0A7F8QA36_LEPWE</name>
<evidence type="ECO:0000313" key="6">
    <source>
        <dbReference type="RefSeq" id="XP_030878102.1"/>
    </source>
</evidence>
<keyword evidence="5" id="KW-1185">Reference proteome</keyword>
<dbReference type="PROSITE" id="PS00205">
    <property type="entry name" value="TRANSFERRIN_LIKE_1"/>
    <property type="match status" value="1"/>
</dbReference>
<dbReference type="Pfam" id="PF00405">
    <property type="entry name" value="Transferrin"/>
    <property type="match status" value="1"/>
</dbReference>
<dbReference type="Gene3D" id="3.40.190.10">
    <property type="entry name" value="Periplasmic binding protein-like II"/>
    <property type="match status" value="2"/>
</dbReference>
<dbReference type="AlphaFoldDB" id="A0A7F8QA36"/>
<dbReference type="GO" id="GO:0005769">
    <property type="term" value="C:early endosome"/>
    <property type="evidence" value="ECO:0007669"/>
    <property type="project" value="TreeGrafter"/>
</dbReference>
<reference evidence="6" key="1">
    <citation type="submission" date="2025-08" db="UniProtKB">
        <authorList>
            <consortium name="RefSeq"/>
        </authorList>
    </citation>
    <scope>IDENTIFICATION</scope>
    <source>
        <tissue evidence="6">Liver</tissue>
    </source>
</reference>
<dbReference type="SUPFAM" id="SSF53850">
    <property type="entry name" value="Periplasmic binding protein-like II"/>
    <property type="match status" value="1"/>
</dbReference>
<evidence type="ECO:0000256" key="3">
    <source>
        <dbReference type="ARBA" id="ARBA00022737"/>
    </source>
</evidence>
<protein>
    <submittedName>
        <fullName evidence="6">Lactotransferrin-like</fullName>
    </submittedName>
</protein>
<dbReference type="RefSeq" id="XP_030878102.1">
    <property type="nucleotide sequence ID" value="XM_031022242.1"/>
</dbReference>
<dbReference type="GO" id="GO:0019731">
    <property type="term" value="P:antibacterial humoral response"/>
    <property type="evidence" value="ECO:0007669"/>
    <property type="project" value="TreeGrafter"/>
</dbReference>
<dbReference type="SMART" id="SM00094">
    <property type="entry name" value="TR_FER"/>
    <property type="match status" value="1"/>
</dbReference>
<evidence type="ECO:0000313" key="5">
    <source>
        <dbReference type="Proteomes" id="UP000245341"/>
    </source>
</evidence>
<dbReference type="GO" id="GO:0006826">
    <property type="term" value="P:iron ion transport"/>
    <property type="evidence" value="ECO:0007669"/>
    <property type="project" value="TreeGrafter"/>
</dbReference>
<dbReference type="OrthoDB" id="5914301at2759"/>
<accession>A0A7F8QA36</accession>
<keyword evidence="2" id="KW-0964">Secreted</keyword>
<dbReference type="InterPro" id="IPR018195">
    <property type="entry name" value="Transferrin_Fe_BS"/>
</dbReference>
<evidence type="ECO:0000256" key="2">
    <source>
        <dbReference type="ARBA" id="ARBA00022525"/>
    </source>
</evidence>
<evidence type="ECO:0000256" key="1">
    <source>
        <dbReference type="ARBA" id="ARBA00004613"/>
    </source>
</evidence>
<dbReference type="PANTHER" id="PTHR11485">
    <property type="entry name" value="TRANSFERRIN"/>
    <property type="match status" value="1"/>
</dbReference>
<proteinExistence type="predicted"/>
<dbReference type="PRINTS" id="PR00422">
    <property type="entry name" value="TRANSFERRIN"/>
</dbReference>
<organism evidence="5 6">
    <name type="scientific">Leptonychotes weddellii</name>
    <name type="common">Weddell seal</name>
    <name type="synonym">Otaria weddellii</name>
    <dbReference type="NCBI Taxonomy" id="9713"/>
    <lineage>
        <taxon>Eukaryota</taxon>
        <taxon>Metazoa</taxon>
        <taxon>Chordata</taxon>
        <taxon>Craniata</taxon>
        <taxon>Vertebrata</taxon>
        <taxon>Euteleostomi</taxon>
        <taxon>Mammalia</taxon>
        <taxon>Eutheria</taxon>
        <taxon>Laurasiatheria</taxon>
        <taxon>Carnivora</taxon>
        <taxon>Caniformia</taxon>
        <taxon>Pinnipedia</taxon>
        <taxon>Phocidae</taxon>
        <taxon>Monachinae</taxon>
        <taxon>Lobodontini</taxon>
        <taxon>Leptonychotes</taxon>
    </lineage>
</organism>
<dbReference type="FunFam" id="3.40.190.10:FF:000095">
    <property type="entry name" value="Lactotransferrin"/>
    <property type="match status" value="1"/>
</dbReference>